<dbReference type="Pfam" id="PF07228">
    <property type="entry name" value="SpoIIE"/>
    <property type="match status" value="1"/>
</dbReference>
<name>A0ABN1XQ14_9ACTN</name>
<evidence type="ECO:0000313" key="5">
    <source>
        <dbReference type="EMBL" id="GAA1382861.1"/>
    </source>
</evidence>
<dbReference type="SUPFAM" id="SSF55781">
    <property type="entry name" value="GAF domain-like"/>
    <property type="match status" value="1"/>
</dbReference>
<keyword evidence="6" id="KW-1185">Reference proteome</keyword>
<evidence type="ECO:0000313" key="6">
    <source>
        <dbReference type="Proteomes" id="UP001499863"/>
    </source>
</evidence>
<feature type="compositionally biased region" description="Basic and acidic residues" evidence="2">
    <location>
        <begin position="104"/>
        <end position="114"/>
    </location>
</feature>
<dbReference type="InterPro" id="IPR029016">
    <property type="entry name" value="GAF-like_dom_sf"/>
</dbReference>
<proteinExistence type="predicted"/>
<dbReference type="SMART" id="SM00065">
    <property type="entry name" value="GAF"/>
    <property type="match status" value="1"/>
</dbReference>
<dbReference type="SMART" id="SM00331">
    <property type="entry name" value="PP2C_SIG"/>
    <property type="match status" value="1"/>
</dbReference>
<dbReference type="Gene3D" id="3.60.40.10">
    <property type="entry name" value="PPM-type phosphatase domain"/>
    <property type="match status" value="1"/>
</dbReference>
<feature type="region of interest" description="Disordered" evidence="2">
    <location>
        <begin position="1"/>
        <end position="28"/>
    </location>
</feature>
<dbReference type="SUPFAM" id="SSF55874">
    <property type="entry name" value="ATPase domain of HSP90 chaperone/DNA topoisomerase II/histidine kinase"/>
    <property type="match status" value="1"/>
</dbReference>
<dbReference type="RefSeq" id="WP_344324139.1">
    <property type="nucleotide sequence ID" value="NZ_BAAAKJ010000014.1"/>
</dbReference>
<feature type="compositionally biased region" description="Pro residues" evidence="2">
    <location>
        <begin position="13"/>
        <end position="26"/>
    </location>
</feature>
<gene>
    <name evidence="5" type="ORF">GCM10009639_02410</name>
</gene>
<comment type="caution">
    <text evidence="5">The sequence shown here is derived from an EMBL/GenBank/DDBJ whole genome shotgun (WGS) entry which is preliminary data.</text>
</comment>
<dbReference type="InterPro" id="IPR036890">
    <property type="entry name" value="HATPase_C_sf"/>
</dbReference>
<evidence type="ECO:0000259" key="3">
    <source>
        <dbReference type="SMART" id="SM00065"/>
    </source>
</evidence>
<dbReference type="Gene3D" id="3.30.565.10">
    <property type="entry name" value="Histidine kinase-like ATPase, C-terminal domain"/>
    <property type="match status" value="1"/>
</dbReference>
<feature type="compositionally biased region" description="Basic residues" evidence="2">
    <location>
        <begin position="90"/>
        <end position="103"/>
    </location>
</feature>
<dbReference type="Proteomes" id="UP001499863">
    <property type="component" value="Unassembled WGS sequence"/>
</dbReference>
<dbReference type="PANTHER" id="PTHR43156">
    <property type="entry name" value="STAGE II SPORULATION PROTEIN E-RELATED"/>
    <property type="match status" value="1"/>
</dbReference>
<dbReference type="Pfam" id="PF13581">
    <property type="entry name" value="HATPase_c_2"/>
    <property type="match status" value="1"/>
</dbReference>
<feature type="domain" description="GAF" evidence="3">
    <location>
        <begin position="47"/>
        <end position="244"/>
    </location>
</feature>
<evidence type="ECO:0000256" key="1">
    <source>
        <dbReference type="ARBA" id="ARBA00022801"/>
    </source>
</evidence>
<protein>
    <submittedName>
        <fullName evidence="5">SpoIIE family protein phosphatase</fullName>
    </submittedName>
</protein>
<dbReference type="SUPFAM" id="SSF81606">
    <property type="entry name" value="PP2C-like"/>
    <property type="match status" value="1"/>
</dbReference>
<dbReference type="InterPro" id="IPR052016">
    <property type="entry name" value="Bact_Sigma-Reg"/>
</dbReference>
<dbReference type="InterPro" id="IPR036457">
    <property type="entry name" value="PPM-type-like_dom_sf"/>
</dbReference>
<dbReference type="PANTHER" id="PTHR43156:SF2">
    <property type="entry name" value="STAGE II SPORULATION PROTEIN E"/>
    <property type="match status" value="1"/>
</dbReference>
<dbReference type="Gene3D" id="3.30.450.40">
    <property type="match status" value="1"/>
</dbReference>
<organism evidence="5 6">
    <name type="scientific">Kitasatospora putterlickiae</name>
    <dbReference type="NCBI Taxonomy" id="221725"/>
    <lineage>
        <taxon>Bacteria</taxon>
        <taxon>Bacillati</taxon>
        <taxon>Actinomycetota</taxon>
        <taxon>Actinomycetes</taxon>
        <taxon>Kitasatosporales</taxon>
        <taxon>Streptomycetaceae</taxon>
        <taxon>Kitasatospora</taxon>
    </lineage>
</organism>
<feature type="region of interest" description="Disordered" evidence="2">
    <location>
        <begin position="76"/>
        <end position="132"/>
    </location>
</feature>
<keyword evidence="1" id="KW-0378">Hydrolase</keyword>
<dbReference type="InterPro" id="IPR003594">
    <property type="entry name" value="HATPase_dom"/>
</dbReference>
<dbReference type="InterPro" id="IPR003018">
    <property type="entry name" value="GAF"/>
</dbReference>
<evidence type="ECO:0000259" key="4">
    <source>
        <dbReference type="SMART" id="SM00331"/>
    </source>
</evidence>
<reference evidence="5 6" key="1">
    <citation type="journal article" date="2019" name="Int. J. Syst. Evol. Microbiol.">
        <title>The Global Catalogue of Microorganisms (GCM) 10K type strain sequencing project: providing services to taxonomists for standard genome sequencing and annotation.</title>
        <authorList>
            <consortium name="The Broad Institute Genomics Platform"/>
            <consortium name="The Broad Institute Genome Sequencing Center for Infectious Disease"/>
            <person name="Wu L."/>
            <person name="Ma J."/>
        </authorList>
    </citation>
    <scope>NUCLEOTIDE SEQUENCE [LARGE SCALE GENOMIC DNA]</scope>
    <source>
        <strain evidence="5 6">JCM 12393</strain>
    </source>
</reference>
<dbReference type="InterPro" id="IPR001932">
    <property type="entry name" value="PPM-type_phosphatase-like_dom"/>
</dbReference>
<dbReference type="CDD" id="cd16936">
    <property type="entry name" value="HATPase_RsbW-like"/>
    <property type="match status" value="1"/>
</dbReference>
<accession>A0ABN1XQ14</accession>
<sequence length="603" mass="65176">MRDQLYPEAGEPPALPTPRRPSSPPERVPERLAYLDSATRRINSALDLAATLRNVGRVLVPALADAAVVHLRDPLPNVEREPGFPEQLRIHHSQGTRLGRRGRPTGDDRRDRYGSRYGARSTADPGPATPVTRGGALAHTLLSRRPAEPVVLGTAGATGSARTTELLRELYGARGLARLSPGTSVLALPLRGRKTVLGLLVLIRRPSAKSGRPGFDATDTATAAHLATQAGLAVDTALRYAREWEIANELQRSMLPLRLPQPHGVRLAQRYLPGERGAQVGGDWYDAVPLPGNRVALIVGDVMGHSLTSAAIMGQLRTSAQTLAALDLPPHEVLYHLDEQAQRLGREQHLATCVYAVYDPIANRVVLANAGHVPPVLVQPDGTAELLDLEAGAPIGVGGVDFSSVELPAPPGSALLLFTDGLVETRNRPLSDGLELLRARLAGAHRHAPEHLCQEALRILPPGDRGDDIALLAACFDGIPAGDVAHWYLQPRNETPGRARRLAAHTLRRWGLEELTEATELMVSELVTNAVQHATRPVTLSLVRTTRLRCEVGDDSPLLPRPRRAGPEDERGRGLQIVARCAERWGATRLGTGKVVWFEQRLP</sequence>
<dbReference type="EMBL" id="BAAAKJ010000014">
    <property type="protein sequence ID" value="GAA1382861.1"/>
    <property type="molecule type" value="Genomic_DNA"/>
</dbReference>
<evidence type="ECO:0000256" key="2">
    <source>
        <dbReference type="SAM" id="MobiDB-lite"/>
    </source>
</evidence>
<feature type="domain" description="PPM-type phosphatase" evidence="4">
    <location>
        <begin position="265"/>
        <end position="476"/>
    </location>
</feature>